<keyword evidence="4" id="KW-0597">Phosphoprotein</keyword>
<evidence type="ECO:0000259" key="13">
    <source>
        <dbReference type="PROSITE" id="PS50109"/>
    </source>
</evidence>
<evidence type="ECO:0000256" key="4">
    <source>
        <dbReference type="ARBA" id="ARBA00022553"/>
    </source>
</evidence>
<dbReference type="GO" id="GO:0005524">
    <property type="term" value="F:ATP binding"/>
    <property type="evidence" value="ECO:0007669"/>
    <property type="project" value="UniProtKB-KW"/>
</dbReference>
<dbReference type="InterPro" id="IPR011006">
    <property type="entry name" value="CheY-like_superfamily"/>
</dbReference>
<keyword evidence="12" id="KW-1133">Transmembrane helix</keyword>
<proteinExistence type="predicted"/>
<dbReference type="InterPro" id="IPR004358">
    <property type="entry name" value="Sig_transdc_His_kin-like_C"/>
</dbReference>
<evidence type="ECO:0000256" key="3">
    <source>
        <dbReference type="ARBA" id="ARBA00012438"/>
    </source>
</evidence>
<dbReference type="Pfam" id="PF00512">
    <property type="entry name" value="HisKA"/>
    <property type="match status" value="1"/>
</dbReference>
<dbReference type="Pfam" id="PF11845">
    <property type="entry name" value="Tll0287-like"/>
    <property type="match status" value="1"/>
</dbReference>
<dbReference type="PANTHER" id="PTHR45339:SF1">
    <property type="entry name" value="HYBRID SIGNAL TRANSDUCTION HISTIDINE KINASE J"/>
    <property type="match status" value="1"/>
</dbReference>
<protein>
    <recommendedName>
        <fullName evidence="3">histidine kinase</fullName>
        <ecNumber evidence="3">2.7.13.3</ecNumber>
    </recommendedName>
</protein>
<dbReference type="AlphaFoldDB" id="A0A3B1BMA8"/>
<dbReference type="CDD" id="cd16922">
    <property type="entry name" value="HATPase_EvgS-ArcB-TorS-like"/>
    <property type="match status" value="1"/>
</dbReference>
<feature type="domain" description="Response regulatory" evidence="14">
    <location>
        <begin position="543"/>
        <end position="659"/>
    </location>
</feature>
<reference evidence="15" key="1">
    <citation type="submission" date="2018-06" db="EMBL/GenBank/DDBJ databases">
        <authorList>
            <person name="Zhirakovskaya E."/>
        </authorList>
    </citation>
    <scope>NUCLEOTIDE SEQUENCE</scope>
</reference>
<keyword evidence="12" id="KW-0812">Transmembrane</keyword>
<keyword evidence="5 15" id="KW-0808">Transferase</keyword>
<dbReference type="GO" id="GO:0000155">
    <property type="term" value="F:phosphorelay sensor kinase activity"/>
    <property type="evidence" value="ECO:0007669"/>
    <property type="project" value="InterPro"/>
</dbReference>
<dbReference type="SMART" id="SM00388">
    <property type="entry name" value="HisKA"/>
    <property type="match status" value="1"/>
</dbReference>
<keyword evidence="9" id="KW-0902">Two-component regulatory system</keyword>
<keyword evidence="10 12" id="KW-0472">Membrane</keyword>
<keyword evidence="11" id="KW-0131">Cell cycle</keyword>
<evidence type="ECO:0000256" key="2">
    <source>
        <dbReference type="ARBA" id="ARBA00004370"/>
    </source>
</evidence>
<dbReference type="CDD" id="cd17546">
    <property type="entry name" value="REC_hyHK_CKI1_RcsC-like"/>
    <property type="match status" value="1"/>
</dbReference>
<evidence type="ECO:0000256" key="11">
    <source>
        <dbReference type="ARBA" id="ARBA00023306"/>
    </source>
</evidence>
<evidence type="ECO:0000256" key="9">
    <source>
        <dbReference type="ARBA" id="ARBA00023012"/>
    </source>
</evidence>
<keyword evidence="8" id="KW-0067">ATP-binding</keyword>
<dbReference type="GO" id="GO:0016020">
    <property type="term" value="C:membrane"/>
    <property type="evidence" value="ECO:0007669"/>
    <property type="project" value="UniProtKB-SubCell"/>
</dbReference>
<accession>A0A3B1BMA8</accession>
<evidence type="ECO:0000256" key="1">
    <source>
        <dbReference type="ARBA" id="ARBA00000085"/>
    </source>
</evidence>
<keyword evidence="6" id="KW-0547">Nucleotide-binding</keyword>
<evidence type="ECO:0000259" key="14">
    <source>
        <dbReference type="PROSITE" id="PS50110"/>
    </source>
</evidence>
<keyword evidence="7 15" id="KW-0418">Kinase</keyword>
<evidence type="ECO:0000256" key="5">
    <source>
        <dbReference type="ARBA" id="ARBA00022679"/>
    </source>
</evidence>
<evidence type="ECO:0000256" key="6">
    <source>
        <dbReference type="ARBA" id="ARBA00022741"/>
    </source>
</evidence>
<dbReference type="PRINTS" id="PR00344">
    <property type="entry name" value="BCTRLSENSOR"/>
</dbReference>
<dbReference type="SUPFAM" id="SSF52172">
    <property type="entry name" value="CheY-like"/>
    <property type="match status" value="1"/>
</dbReference>
<dbReference type="InterPro" id="IPR001789">
    <property type="entry name" value="Sig_transdc_resp-reg_receiver"/>
</dbReference>
<organism evidence="15">
    <name type="scientific">hydrothermal vent metagenome</name>
    <dbReference type="NCBI Taxonomy" id="652676"/>
    <lineage>
        <taxon>unclassified sequences</taxon>
        <taxon>metagenomes</taxon>
        <taxon>ecological metagenomes</taxon>
    </lineage>
</organism>
<dbReference type="Pfam" id="PF02518">
    <property type="entry name" value="HATPase_c"/>
    <property type="match status" value="1"/>
</dbReference>
<dbReference type="SMART" id="SM00448">
    <property type="entry name" value="REC"/>
    <property type="match status" value="1"/>
</dbReference>
<dbReference type="CDD" id="cd00082">
    <property type="entry name" value="HisKA"/>
    <property type="match status" value="1"/>
</dbReference>
<dbReference type="Gene3D" id="1.10.287.130">
    <property type="match status" value="1"/>
</dbReference>
<name>A0A3B1BMA8_9ZZZZ</name>
<dbReference type="PANTHER" id="PTHR45339">
    <property type="entry name" value="HYBRID SIGNAL TRANSDUCTION HISTIDINE KINASE J"/>
    <property type="match status" value="1"/>
</dbReference>
<feature type="transmembrane region" description="Helical" evidence="12">
    <location>
        <begin position="14"/>
        <end position="40"/>
    </location>
</feature>
<dbReference type="EC" id="2.7.13.3" evidence="3"/>
<dbReference type="FunFam" id="1.10.287.130:FF:000038">
    <property type="entry name" value="Sensory transduction histidine kinase"/>
    <property type="match status" value="1"/>
</dbReference>
<gene>
    <name evidence="15" type="ORF">MNBD_GAMMA25-2129</name>
</gene>
<dbReference type="InterPro" id="IPR036890">
    <property type="entry name" value="HATPase_C_sf"/>
</dbReference>
<evidence type="ECO:0000256" key="7">
    <source>
        <dbReference type="ARBA" id="ARBA00022777"/>
    </source>
</evidence>
<evidence type="ECO:0000256" key="12">
    <source>
        <dbReference type="SAM" id="Phobius"/>
    </source>
</evidence>
<evidence type="ECO:0000256" key="8">
    <source>
        <dbReference type="ARBA" id="ARBA00022840"/>
    </source>
</evidence>
<evidence type="ECO:0000313" key="15">
    <source>
        <dbReference type="EMBL" id="VAX11700.1"/>
    </source>
</evidence>
<dbReference type="Gene3D" id="3.30.565.10">
    <property type="entry name" value="Histidine kinase-like ATPase, C-terminal domain"/>
    <property type="match status" value="1"/>
</dbReference>
<dbReference type="FunFam" id="3.30.565.10:FF:000010">
    <property type="entry name" value="Sensor histidine kinase RcsC"/>
    <property type="match status" value="1"/>
</dbReference>
<dbReference type="InterPro" id="IPR005467">
    <property type="entry name" value="His_kinase_dom"/>
</dbReference>
<dbReference type="InterPro" id="IPR003661">
    <property type="entry name" value="HisK_dim/P_dom"/>
</dbReference>
<dbReference type="SUPFAM" id="SSF55874">
    <property type="entry name" value="ATPase domain of HSP90 chaperone/DNA topoisomerase II/histidine kinase"/>
    <property type="match status" value="1"/>
</dbReference>
<dbReference type="InterPro" id="IPR003594">
    <property type="entry name" value="HATPase_dom"/>
</dbReference>
<dbReference type="Gene3D" id="3.30.450.290">
    <property type="match status" value="1"/>
</dbReference>
<comment type="catalytic activity">
    <reaction evidence="1">
        <text>ATP + protein L-histidine = ADP + protein N-phospho-L-histidine.</text>
        <dbReference type="EC" id="2.7.13.3"/>
    </reaction>
</comment>
<feature type="transmembrane region" description="Helical" evidence="12">
    <location>
        <begin position="217"/>
        <end position="237"/>
    </location>
</feature>
<dbReference type="SMART" id="SM00387">
    <property type="entry name" value="HATPase_c"/>
    <property type="match status" value="1"/>
</dbReference>
<dbReference type="InterPro" id="IPR021796">
    <property type="entry name" value="Tll0287-like_dom"/>
</dbReference>
<dbReference type="Gene3D" id="3.40.50.2300">
    <property type="match status" value="1"/>
</dbReference>
<dbReference type="Pfam" id="PF00072">
    <property type="entry name" value="Response_reg"/>
    <property type="match status" value="1"/>
</dbReference>
<dbReference type="PROSITE" id="PS50109">
    <property type="entry name" value="HIS_KIN"/>
    <property type="match status" value="1"/>
</dbReference>
<dbReference type="SUPFAM" id="SSF47384">
    <property type="entry name" value="Homodimeric domain of signal transducing histidine kinase"/>
    <property type="match status" value="1"/>
</dbReference>
<dbReference type="InterPro" id="IPR036097">
    <property type="entry name" value="HisK_dim/P_sf"/>
</dbReference>
<evidence type="ECO:0000256" key="10">
    <source>
        <dbReference type="ARBA" id="ARBA00023136"/>
    </source>
</evidence>
<dbReference type="PROSITE" id="PS50110">
    <property type="entry name" value="RESPONSE_REGULATORY"/>
    <property type="match status" value="1"/>
</dbReference>
<dbReference type="EMBL" id="UOFY01000075">
    <property type="protein sequence ID" value="VAX11700.1"/>
    <property type="molecule type" value="Genomic_DNA"/>
</dbReference>
<comment type="subcellular location">
    <subcellularLocation>
        <location evidence="2">Membrane</location>
    </subcellularLocation>
</comment>
<feature type="domain" description="Histidine kinase" evidence="13">
    <location>
        <begin position="294"/>
        <end position="517"/>
    </location>
</feature>
<sequence>MPHSPTDSHALTLFWRYAVGTLFIWTIIIASSLSWSLHLAHEQAMNLARKEAIANFNKDQGFRFWGTKHGGVYVPISEDTPPSPYMAHVPDRDIETPSGVKLTLMNPAYMVRQLMEDHAGLYGIRGKITGLVVLRPGNAPDAWEEAALHRLKNGENEVMEISDLDGQPYLRLMRPMYMKKSCEKCHAHLGFKEGDFRGGVDVSVPVTPYINDRDEAAAAFITSHLVIWLLGIGGISFGTRQVRKRILESQRVERLLSRHKNELELEVKQRTSDLLKAKDEAETSNRAKSYFLANMSHEIRTPMNAILGFSQLLQNSNSMTPDQRENVDYINRSGEHLLGLINDVLEMSKIEAGRLQLKPATFNLLDLLEDLMVMFKVRTDAKKLSFELDKQKELPGLIVADEGKLRQIIINLLGNAVKFTDQGGIILRASCQAATGNEASLILNIEVEDSGRGIDEDELPKLFQPFQQAAAGVAQNGGTGLGLAIAREHAQLMGGDISVDSEPDKGSIFRCFIPCEPGYSENLSRPAQEHKIIGLKPGQESIRILIADDRTENRILLNKMLAPIGFELHEAKNGLEAVELFQSWQPQLILMDIIMPKMDGRDAIRKIRLLSGGKDIAIIAISASVFEEERQDVLNTGADSFLRKPVNQAQLLTEIGQQLKLEFEYAETSSIEQKNNAEILPENLASIAEEIRQKMRVAVANYDMNMMYQLIEQTAATDPGLADGLRNIMDRIEWDALESLLNEQESPDA</sequence>